<dbReference type="AlphaFoldDB" id="A0AAN8LWV9"/>
<keyword evidence="2" id="KW-1185">Reference proteome</keyword>
<sequence>MASTSFISLSIMKALNGTTETEKSVSSLEPGCEDAVAIIVRRYTSEEDTLSLPVKETQPAPLSSSVRPWVFDVHHGLALAYGDSNELH</sequence>
<evidence type="ECO:0000313" key="1">
    <source>
        <dbReference type="EMBL" id="KAK6313825.1"/>
    </source>
</evidence>
<comment type="caution">
    <text evidence="1">The sequence shown here is derived from an EMBL/GenBank/DDBJ whole genome shotgun (WGS) entry which is preliminary data.</text>
</comment>
<proteinExistence type="predicted"/>
<evidence type="ECO:0000313" key="2">
    <source>
        <dbReference type="Proteomes" id="UP001356427"/>
    </source>
</evidence>
<accession>A0AAN8LWV9</accession>
<reference evidence="1 2" key="1">
    <citation type="submission" date="2021-04" db="EMBL/GenBank/DDBJ databases">
        <authorList>
            <person name="De Guttry C."/>
            <person name="Zahm M."/>
            <person name="Klopp C."/>
            <person name="Cabau C."/>
            <person name="Louis A."/>
            <person name="Berthelot C."/>
            <person name="Parey E."/>
            <person name="Roest Crollius H."/>
            <person name="Montfort J."/>
            <person name="Robinson-Rechavi M."/>
            <person name="Bucao C."/>
            <person name="Bouchez O."/>
            <person name="Gislard M."/>
            <person name="Lluch J."/>
            <person name="Milhes M."/>
            <person name="Lampietro C."/>
            <person name="Lopez Roques C."/>
            <person name="Donnadieu C."/>
            <person name="Braasch I."/>
            <person name="Desvignes T."/>
            <person name="Postlethwait J."/>
            <person name="Bobe J."/>
            <person name="Wedekind C."/>
            <person name="Guiguen Y."/>
        </authorList>
    </citation>
    <scope>NUCLEOTIDE SEQUENCE [LARGE SCALE GENOMIC DNA]</scope>
    <source>
        <strain evidence="1">Cs_M1</strain>
        <tissue evidence="1">Blood</tissue>
    </source>
</reference>
<protein>
    <submittedName>
        <fullName evidence="1">Uncharacterized protein</fullName>
    </submittedName>
</protein>
<gene>
    <name evidence="1" type="ORF">J4Q44_G00152840</name>
</gene>
<organism evidence="1 2">
    <name type="scientific">Coregonus suidteri</name>
    <dbReference type="NCBI Taxonomy" id="861788"/>
    <lineage>
        <taxon>Eukaryota</taxon>
        <taxon>Metazoa</taxon>
        <taxon>Chordata</taxon>
        <taxon>Craniata</taxon>
        <taxon>Vertebrata</taxon>
        <taxon>Euteleostomi</taxon>
        <taxon>Actinopterygii</taxon>
        <taxon>Neopterygii</taxon>
        <taxon>Teleostei</taxon>
        <taxon>Protacanthopterygii</taxon>
        <taxon>Salmoniformes</taxon>
        <taxon>Salmonidae</taxon>
        <taxon>Coregoninae</taxon>
        <taxon>Coregonus</taxon>
    </lineage>
</organism>
<dbReference type="EMBL" id="JAGTTL010000013">
    <property type="protein sequence ID" value="KAK6313825.1"/>
    <property type="molecule type" value="Genomic_DNA"/>
</dbReference>
<name>A0AAN8LWV9_9TELE</name>
<dbReference type="Proteomes" id="UP001356427">
    <property type="component" value="Unassembled WGS sequence"/>
</dbReference>